<dbReference type="InterPro" id="IPR014776">
    <property type="entry name" value="4pyrrole_Mease_sub2"/>
</dbReference>
<evidence type="ECO:0000256" key="2">
    <source>
        <dbReference type="ARBA" id="ARBA00022552"/>
    </source>
</evidence>
<dbReference type="InterPro" id="IPR008189">
    <property type="entry name" value="rRNA_ssu_MeTfrase_I"/>
</dbReference>
<dbReference type="InterPro" id="IPR018063">
    <property type="entry name" value="SAM_MeTrfase_RsmI_CS"/>
</dbReference>
<sequence length="282" mass="32286">MIPLSDIKKNKYNFGLYVVSTPIGNLGDITLRAIDILKQSEFILCEDTRVSKKILDKYKIKSKLISNHKFNEMKNVSKIIELIKSEKIISIISDAGTPMISDPGKIIINACIKNKINIYPIPGPSAVTSAVSISGFSEKYFFYGFFPQKQKDLLNDLEKLSKIDSAIVFFISPNKINKAIESIKKYFSGRKILICREMTKFYEEYIRTTIEDLKPFQQVPKGELTLVISEHKSQLITLSESDKKNIKKMIQNLSIKDIVNLITKEKQIPKKEIYNYCLSLKK</sequence>
<dbReference type="InterPro" id="IPR000878">
    <property type="entry name" value="4pyrrol_Mease"/>
</dbReference>
<evidence type="ECO:0000256" key="4">
    <source>
        <dbReference type="ARBA" id="ARBA00022679"/>
    </source>
</evidence>
<dbReference type="InterPro" id="IPR035996">
    <property type="entry name" value="4pyrrol_Methylase_sf"/>
</dbReference>
<dbReference type="HAMAP" id="MF_01877">
    <property type="entry name" value="16SrRNA_methyltr_I"/>
    <property type="match status" value="1"/>
</dbReference>
<reference evidence="7" key="1">
    <citation type="submission" date="2018-05" db="EMBL/GenBank/DDBJ databases">
        <authorList>
            <person name="Lanie J.A."/>
            <person name="Ng W.-L."/>
            <person name="Kazmierczak K.M."/>
            <person name="Andrzejewski T.M."/>
            <person name="Davidsen T.M."/>
            <person name="Wayne K.J."/>
            <person name="Tettelin H."/>
            <person name="Glass J.I."/>
            <person name="Rusch D."/>
            <person name="Podicherti R."/>
            <person name="Tsui H.-C.T."/>
            <person name="Winkler M.E."/>
        </authorList>
    </citation>
    <scope>NUCLEOTIDE SEQUENCE</scope>
</reference>
<dbReference type="Gene3D" id="3.30.950.10">
    <property type="entry name" value="Methyltransferase, Cobalt-precorrin-4 Transmethylase, Domain 2"/>
    <property type="match status" value="1"/>
</dbReference>
<dbReference type="EMBL" id="UINC01008856">
    <property type="protein sequence ID" value="SVA39795.1"/>
    <property type="molecule type" value="Genomic_DNA"/>
</dbReference>
<dbReference type="InterPro" id="IPR014777">
    <property type="entry name" value="4pyrrole_Mease_sub1"/>
</dbReference>
<proteinExistence type="inferred from homology"/>
<dbReference type="PANTHER" id="PTHR46111">
    <property type="entry name" value="RIBOSOMAL RNA SMALL SUBUNIT METHYLTRANSFERASE I"/>
    <property type="match status" value="1"/>
</dbReference>
<evidence type="ECO:0000313" key="7">
    <source>
        <dbReference type="EMBL" id="SVA39795.1"/>
    </source>
</evidence>
<keyword evidence="3" id="KW-0489">Methyltransferase</keyword>
<dbReference type="AlphaFoldDB" id="A0A381VHG7"/>
<accession>A0A381VHG7</accession>
<evidence type="ECO:0000256" key="1">
    <source>
        <dbReference type="ARBA" id="ARBA00022490"/>
    </source>
</evidence>
<name>A0A381VHG7_9ZZZZ</name>
<keyword evidence="1" id="KW-0963">Cytoplasm</keyword>
<dbReference type="PROSITE" id="PS01296">
    <property type="entry name" value="RSMI"/>
    <property type="match status" value="1"/>
</dbReference>
<protein>
    <recommendedName>
        <fullName evidence="6">Tetrapyrrole methylase domain-containing protein</fullName>
    </recommendedName>
</protein>
<dbReference type="SUPFAM" id="SSF53790">
    <property type="entry name" value="Tetrapyrrole methylase"/>
    <property type="match status" value="1"/>
</dbReference>
<dbReference type="PIRSF" id="PIRSF005917">
    <property type="entry name" value="MTase_YraL"/>
    <property type="match status" value="1"/>
</dbReference>
<feature type="domain" description="Tetrapyrrole methylase" evidence="6">
    <location>
        <begin position="16"/>
        <end position="213"/>
    </location>
</feature>
<organism evidence="7">
    <name type="scientific">marine metagenome</name>
    <dbReference type="NCBI Taxonomy" id="408172"/>
    <lineage>
        <taxon>unclassified sequences</taxon>
        <taxon>metagenomes</taxon>
        <taxon>ecological metagenomes</taxon>
    </lineage>
</organism>
<dbReference type="PANTHER" id="PTHR46111:SF1">
    <property type="entry name" value="RIBOSOMAL RNA SMALL SUBUNIT METHYLTRANSFERASE I"/>
    <property type="match status" value="1"/>
</dbReference>
<dbReference type="Pfam" id="PF00590">
    <property type="entry name" value="TP_methylase"/>
    <property type="match status" value="1"/>
</dbReference>
<dbReference type="Gene3D" id="3.40.1010.10">
    <property type="entry name" value="Cobalt-precorrin-4 Transmethylase, Domain 1"/>
    <property type="match status" value="1"/>
</dbReference>
<dbReference type="GO" id="GO:0008168">
    <property type="term" value="F:methyltransferase activity"/>
    <property type="evidence" value="ECO:0007669"/>
    <property type="project" value="UniProtKB-KW"/>
</dbReference>
<keyword evidence="2" id="KW-0698">rRNA processing</keyword>
<evidence type="ECO:0000259" key="6">
    <source>
        <dbReference type="Pfam" id="PF00590"/>
    </source>
</evidence>
<gene>
    <name evidence="7" type="ORF">METZ01_LOCUS92649</name>
</gene>
<evidence type="ECO:0000256" key="3">
    <source>
        <dbReference type="ARBA" id="ARBA00022603"/>
    </source>
</evidence>
<dbReference type="NCBIfam" id="TIGR00096">
    <property type="entry name" value="16S rRNA (cytidine(1402)-2'-O)-methyltransferase"/>
    <property type="match status" value="1"/>
</dbReference>
<dbReference type="GO" id="GO:0032259">
    <property type="term" value="P:methylation"/>
    <property type="evidence" value="ECO:0007669"/>
    <property type="project" value="UniProtKB-KW"/>
</dbReference>
<keyword evidence="5" id="KW-0949">S-adenosyl-L-methionine</keyword>
<dbReference type="CDD" id="cd11648">
    <property type="entry name" value="RsmI"/>
    <property type="match status" value="1"/>
</dbReference>
<dbReference type="GO" id="GO:0006364">
    <property type="term" value="P:rRNA processing"/>
    <property type="evidence" value="ECO:0007669"/>
    <property type="project" value="UniProtKB-KW"/>
</dbReference>
<evidence type="ECO:0000256" key="5">
    <source>
        <dbReference type="ARBA" id="ARBA00022691"/>
    </source>
</evidence>
<keyword evidence="4" id="KW-0808">Transferase</keyword>